<evidence type="ECO:0000313" key="18">
    <source>
        <dbReference type="EMBL" id="BBA35020.1"/>
    </source>
</evidence>
<proteinExistence type="inferred from homology"/>
<dbReference type="PANTHER" id="PTHR30069">
    <property type="entry name" value="TONB-DEPENDENT OUTER MEMBRANE RECEPTOR"/>
    <property type="match status" value="1"/>
</dbReference>
<evidence type="ECO:0000256" key="12">
    <source>
        <dbReference type="PROSITE-ProRule" id="PRU10144"/>
    </source>
</evidence>
<dbReference type="InterPro" id="IPR037066">
    <property type="entry name" value="Plug_dom_sf"/>
</dbReference>
<comment type="similarity">
    <text evidence="2">Belongs to the TonB-dependent receptor family. Hemoglobin/haptoglobin binding protein subfamily.</text>
</comment>
<dbReference type="GO" id="GO:0044718">
    <property type="term" value="P:siderophore transmembrane transport"/>
    <property type="evidence" value="ECO:0007669"/>
    <property type="project" value="TreeGrafter"/>
</dbReference>
<keyword evidence="6 15" id="KW-0732">Signal</keyword>
<dbReference type="PROSITE" id="PS52016">
    <property type="entry name" value="TONB_DEPENDENT_REC_3"/>
    <property type="match status" value="1"/>
</dbReference>
<evidence type="ECO:0000256" key="14">
    <source>
        <dbReference type="SAM" id="MobiDB-lite"/>
    </source>
</evidence>
<dbReference type="Gene3D" id="2.170.130.10">
    <property type="entry name" value="TonB-dependent receptor, plug domain"/>
    <property type="match status" value="1"/>
</dbReference>
<evidence type="ECO:0000256" key="4">
    <source>
        <dbReference type="ARBA" id="ARBA00022452"/>
    </source>
</evidence>
<organism evidence="18 19">
    <name type="scientific">Methylocaldum marinum</name>
    <dbReference type="NCBI Taxonomy" id="1432792"/>
    <lineage>
        <taxon>Bacteria</taxon>
        <taxon>Pseudomonadati</taxon>
        <taxon>Pseudomonadota</taxon>
        <taxon>Gammaproteobacteria</taxon>
        <taxon>Methylococcales</taxon>
        <taxon>Methylococcaceae</taxon>
        <taxon>Methylocaldum</taxon>
    </lineage>
</organism>
<dbReference type="OrthoDB" id="9760494at2"/>
<keyword evidence="5 11" id="KW-0812">Transmembrane</keyword>
<feature type="signal peptide" evidence="15">
    <location>
        <begin position="1"/>
        <end position="21"/>
    </location>
</feature>
<dbReference type="CDD" id="cd01347">
    <property type="entry name" value="ligand_gated_channel"/>
    <property type="match status" value="1"/>
</dbReference>
<feature type="chain" id="PRO_5013191017" evidence="15">
    <location>
        <begin position="22"/>
        <end position="674"/>
    </location>
</feature>
<evidence type="ECO:0000259" key="16">
    <source>
        <dbReference type="Pfam" id="PF00593"/>
    </source>
</evidence>
<evidence type="ECO:0000256" key="1">
    <source>
        <dbReference type="ARBA" id="ARBA00004571"/>
    </source>
</evidence>
<dbReference type="RefSeq" id="WP_119630297.1">
    <property type="nucleotide sequence ID" value="NZ_AP017928.1"/>
</dbReference>
<keyword evidence="19" id="KW-1185">Reference proteome</keyword>
<keyword evidence="7 13" id="KW-0798">TonB box</keyword>
<dbReference type="SUPFAM" id="SSF56935">
    <property type="entry name" value="Porins"/>
    <property type="match status" value="1"/>
</dbReference>
<dbReference type="InterPro" id="IPR039426">
    <property type="entry name" value="TonB-dep_rcpt-like"/>
</dbReference>
<feature type="short sequence motif" description="TonB C-terminal box" evidence="12">
    <location>
        <begin position="657"/>
        <end position="674"/>
    </location>
</feature>
<dbReference type="Pfam" id="PF07715">
    <property type="entry name" value="Plug"/>
    <property type="match status" value="1"/>
</dbReference>
<feature type="compositionally biased region" description="Basic and acidic residues" evidence="14">
    <location>
        <begin position="219"/>
        <end position="228"/>
    </location>
</feature>
<dbReference type="AlphaFoldDB" id="A0A250KTP3"/>
<evidence type="ECO:0000256" key="7">
    <source>
        <dbReference type="ARBA" id="ARBA00023077"/>
    </source>
</evidence>
<sequence length="674" mass="76552">MRFRLQWVLLGVSLPFAAAFALDEKTGGTENVFTLGVVEVSGSNLLSETNPTVETVTAEDIQKFNRYDVGSAVNMLPGVTLQNLGARNERLVHVRGFNSRQVPLFIDGIPVYVPYDGNVDLNRFTTFDIGEINVSKGFSSVLYGPNTLGGAINLVSRRPTRRLEGNVGTGVGFDSHFDYNFYQGHVNVGTNQGTWYAQGGFSYLDRQFFRLSEDFVPTRSEDGGRRDNSGNTDYKGSFKLGYTPNDTDEYAISYYNQNGRKDTPPYAGTDPTVSPRFWRWPYWNKESVYFVSRTAFLEDHYVKTRLYYDTFENALDSYDDARYTTQRRPFAFASKYDDYTFGAGLEYGTTILDDHLIKASFSYKQDVHREVDDLNLGTPTERYADQVFSYGLEDTITLTDRLKLSLGVSHDSQDQLQARAFTSGVSERFPLYNRSAINGQGGLFYDVTDNTQVHAFVARKTRFPTIKDRYSFRLGSAIPNPQLEPEDTLNYELGFDSRQGPVEFGASFFYSDISDAIESVTIAPTACSRPPCFQLQNIGKAEHLGYEAFATYTLDDTLKLHANYTFLDRNNRTNPNIRPLDTPKHKVFAYLEYTPWQYTRFIASTEYNASRFSSSDGRRQADAFLIGNLKAVWLVRKDLDAEFGVHNVSDENYAYEEGFPEPGRTYFMNANFRF</sequence>
<evidence type="ECO:0000259" key="17">
    <source>
        <dbReference type="Pfam" id="PF07715"/>
    </source>
</evidence>
<keyword evidence="4 11" id="KW-1134">Transmembrane beta strand</keyword>
<evidence type="ECO:0000256" key="5">
    <source>
        <dbReference type="ARBA" id="ARBA00022692"/>
    </source>
</evidence>
<dbReference type="KEGG" id="mmai:sS8_3077"/>
<evidence type="ECO:0000256" key="6">
    <source>
        <dbReference type="ARBA" id="ARBA00022729"/>
    </source>
</evidence>
<accession>A0A250KTP3</accession>
<dbReference type="InterPro" id="IPR012910">
    <property type="entry name" value="Plug_dom"/>
</dbReference>
<dbReference type="GO" id="GO:0015344">
    <property type="term" value="F:siderophore uptake transmembrane transporter activity"/>
    <property type="evidence" value="ECO:0007669"/>
    <property type="project" value="TreeGrafter"/>
</dbReference>
<keyword evidence="3 11" id="KW-0813">Transport</keyword>
<dbReference type="EMBL" id="AP017928">
    <property type="protein sequence ID" value="BBA35020.1"/>
    <property type="molecule type" value="Genomic_DNA"/>
</dbReference>
<feature type="domain" description="TonB-dependent receptor plug" evidence="17">
    <location>
        <begin position="48"/>
        <end position="151"/>
    </location>
</feature>
<dbReference type="Gene3D" id="2.40.170.20">
    <property type="entry name" value="TonB-dependent receptor, beta-barrel domain"/>
    <property type="match status" value="1"/>
</dbReference>
<evidence type="ECO:0000256" key="13">
    <source>
        <dbReference type="RuleBase" id="RU003357"/>
    </source>
</evidence>
<keyword evidence="9" id="KW-0675">Receptor</keyword>
<evidence type="ECO:0000256" key="3">
    <source>
        <dbReference type="ARBA" id="ARBA00022448"/>
    </source>
</evidence>
<evidence type="ECO:0000256" key="2">
    <source>
        <dbReference type="ARBA" id="ARBA00008143"/>
    </source>
</evidence>
<dbReference type="PROSITE" id="PS01156">
    <property type="entry name" value="TONB_DEPENDENT_REC_2"/>
    <property type="match status" value="1"/>
</dbReference>
<dbReference type="PANTHER" id="PTHR30069:SF29">
    <property type="entry name" value="HEMOGLOBIN AND HEMOGLOBIN-HAPTOGLOBIN-BINDING PROTEIN 1-RELATED"/>
    <property type="match status" value="1"/>
</dbReference>
<evidence type="ECO:0000256" key="8">
    <source>
        <dbReference type="ARBA" id="ARBA00023136"/>
    </source>
</evidence>
<dbReference type="Proteomes" id="UP000266313">
    <property type="component" value="Chromosome"/>
</dbReference>
<evidence type="ECO:0000256" key="9">
    <source>
        <dbReference type="ARBA" id="ARBA00023170"/>
    </source>
</evidence>
<evidence type="ECO:0000256" key="15">
    <source>
        <dbReference type="SAM" id="SignalP"/>
    </source>
</evidence>
<feature type="region of interest" description="Disordered" evidence="14">
    <location>
        <begin position="218"/>
        <end position="238"/>
    </location>
</feature>
<dbReference type="Pfam" id="PF00593">
    <property type="entry name" value="TonB_dep_Rec_b-barrel"/>
    <property type="match status" value="1"/>
</dbReference>
<evidence type="ECO:0000256" key="11">
    <source>
        <dbReference type="PROSITE-ProRule" id="PRU01360"/>
    </source>
</evidence>
<keyword evidence="8 11" id="KW-0472">Membrane</keyword>
<feature type="domain" description="TonB-dependent receptor-like beta-barrel" evidence="16">
    <location>
        <begin position="218"/>
        <end position="648"/>
    </location>
</feature>
<dbReference type="GO" id="GO:0009279">
    <property type="term" value="C:cell outer membrane"/>
    <property type="evidence" value="ECO:0007669"/>
    <property type="project" value="UniProtKB-SubCell"/>
</dbReference>
<comment type="subcellular location">
    <subcellularLocation>
        <location evidence="1 11">Cell outer membrane</location>
        <topology evidence="1 11">Multi-pass membrane protein</topology>
    </subcellularLocation>
</comment>
<gene>
    <name evidence="18" type="ORF">sS8_3077</name>
</gene>
<dbReference type="InterPro" id="IPR036942">
    <property type="entry name" value="Beta-barrel_TonB_sf"/>
</dbReference>
<dbReference type="InterPro" id="IPR010917">
    <property type="entry name" value="TonB_rcpt_CS"/>
</dbReference>
<reference evidence="18 19" key="1">
    <citation type="submission" date="2016-12" db="EMBL/GenBank/DDBJ databases">
        <title>Genome sequencing of Methylocaldum marinum.</title>
        <authorList>
            <person name="Takeuchi M."/>
            <person name="Kamagata Y."/>
            <person name="Hiraoka S."/>
            <person name="Oshima K."/>
            <person name="Hattori M."/>
            <person name="Iwasaki W."/>
        </authorList>
    </citation>
    <scope>NUCLEOTIDE SEQUENCE [LARGE SCALE GENOMIC DNA]</scope>
    <source>
        <strain evidence="18 19">S8</strain>
    </source>
</reference>
<dbReference type="InterPro" id="IPR000531">
    <property type="entry name" value="Beta-barrel_TonB"/>
</dbReference>
<evidence type="ECO:0000256" key="10">
    <source>
        <dbReference type="ARBA" id="ARBA00023237"/>
    </source>
</evidence>
<name>A0A250KTP3_9GAMM</name>
<protein>
    <submittedName>
        <fullName evidence="18">Iron(III) dicitrate transport protein</fullName>
    </submittedName>
</protein>
<evidence type="ECO:0000313" key="19">
    <source>
        <dbReference type="Proteomes" id="UP000266313"/>
    </source>
</evidence>
<keyword evidence="10 11" id="KW-0998">Cell outer membrane</keyword>